<dbReference type="InterPro" id="IPR021946">
    <property type="entry name" value="DUF3563"/>
</dbReference>
<keyword evidence="2" id="KW-1185">Reference proteome</keyword>
<dbReference type="Pfam" id="PF12086">
    <property type="entry name" value="DUF3563"/>
    <property type="match status" value="1"/>
</dbReference>
<dbReference type="EMBL" id="AKAU01000093">
    <property type="protein sequence ID" value="EIM99654.1"/>
    <property type="molecule type" value="Genomic_DNA"/>
</dbReference>
<reference evidence="1 2" key="1">
    <citation type="journal article" date="2012" name="J. Bacteriol.">
        <title>Draft Genome Sequence of the Soil Bacterium Burkholderia terrae Strain BS001, Which Interacts with Fungal Surface Structures.</title>
        <authorList>
            <person name="Nazir R."/>
            <person name="Hansen M.A."/>
            <person name="Sorensen S."/>
            <person name="van Elsas J.D."/>
        </authorList>
    </citation>
    <scope>NUCLEOTIDE SEQUENCE [LARGE SCALE GENOMIC DNA]</scope>
    <source>
        <strain evidence="1 2">BS001</strain>
    </source>
</reference>
<evidence type="ECO:0000313" key="1">
    <source>
        <dbReference type="EMBL" id="EIM99654.1"/>
    </source>
</evidence>
<organism evidence="1 2">
    <name type="scientific">Paraburkholderia hospita</name>
    <dbReference type="NCBI Taxonomy" id="169430"/>
    <lineage>
        <taxon>Bacteria</taxon>
        <taxon>Pseudomonadati</taxon>
        <taxon>Pseudomonadota</taxon>
        <taxon>Betaproteobacteria</taxon>
        <taxon>Burkholderiales</taxon>
        <taxon>Burkholderiaceae</taxon>
        <taxon>Paraburkholderia</taxon>
    </lineage>
</organism>
<name>A0ABP2PPY7_9BURK</name>
<accession>A0ABP2PPY7</accession>
<evidence type="ECO:0008006" key="3">
    <source>
        <dbReference type="Google" id="ProtNLM"/>
    </source>
</evidence>
<evidence type="ECO:0000313" key="2">
    <source>
        <dbReference type="Proteomes" id="UP000004980"/>
    </source>
</evidence>
<proteinExistence type="predicted"/>
<gene>
    <name evidence="1" type="ORF">WQE_17734</name>
</gene>
<protein>
    <recommendedName>
        <fullName evidence="3">DUF3563 domain-containing protein</fullName>
    </recommendedName>
</protein>
<comment type="caution">
    <text evidence="1">The sequence shown here is derived from an EMBL/GenBank/DDBJ whole genome shotgun (WGS) entry which is preliminary data.</text>
</comment>
<sequence>MARSMQMVAPEPTQQEHAMFAYFLRIIFELLDRAEELLDRAEHSRRDTYLSSAVDLFELERRMRLIEARD</sequence>
<dbReference type="Proteomes" id="UP000004980">
    <property type="component" value="Unassembled WGS sequence"/>
</dbReference>